<reference evidence="1" key="1">
    <citation type="submission" date="2018-02" db="EMBL/GenBank/DDBJ databases">
        <title>Rhizophora mucronata_Transcriptome.</title>
        <authorList>
            <person name="Meera S.P."/>
            <person name="Sreeshan A."/>
            <person name="Augustine A."/>
        </authorList>
    </citation>
    <scope>NUCLEOTIDE SEQUENCE</scope>
    <source>
        <tissue evidence="1">Leaf</tissue>
    </source>
</reference>
<sequence>MVVRHLMLQPSGYQLRFIALHC</sequence>
<organism evidence="1">
    <name type="scientific">Rhizophora mucronata</name>
    <name type="common">Asiatic mangrove</name>
    <dbReference type="NCBI Taxonomy" id="61149"/>
    <lineage>
        <taxon>Eukaryota</taxon>
        <taxon>Viridiplantae</taxon>
        <taxon>Streptophyta</taxon>
        <taxon>Embryophyta</taxon>
        <taxon>Tracheophyta</taxon>
        <taxon>Spermatophyta</taxon>
        <taxon>Magnoliopsida</taxon>
        <taxon>eudicotyledons</taxon>
        <taxon>Gunneridae</taxon>
        <taxon>Pentapetalae</taxon>
        <taxon>rosids</taxon>
        <taxon>fabids</taxon>
        <taxon>Malpighiales</taxon>
        <taxon>Rhizophoraceae</taxon>
        <taxon>Rhizophora</taxon>
    </lineage>
</organism>
<protein>
    <submittedName>
        <fullName evidence="1">Uncharacterized protein</fullName>
    </submittedName>
</protein>
<proteinExistence type="predicted"/>
<evidence type="ECO:0000313" key="1">
    <source>
        <dbReference type="EMBL" id="MBX52533.1"/>
    </source>
</evidence>
<name>A0A2P2PCW0_RHIMU</name>
<accession>A0A2P2PCW0</accession>
<dbReference type="EMBL" id="GGEC01072049">
    <property type="protein sequence ID" value="MBX52533.1"/>
    <property type="molecule type" value="Transcribed_RNA"/>
</dbReference>
<dbReference type="AlphaFoldDB" id="A0A2P2PCW0"/>